<organism evidence="1 2">
    <name type="scientific">Nesidiocoris tenuis</name>
    <dbReference type="NCBI Taxonomy" id="355587"/>
    <lineage>
        <taxon>Eukaryota</taxon>
        <taxon>Metazoa</taxon>
        <taxon>Ecdysozoa</taxon>
        <taxon>Arthropoda</taxon>
        <taxon>Hexapoda</taxon>
        <taxon>Insecta</taxon>
        <taxon>Pterygota</taxon>
        <taxon>Neoptera</taxon>
        <taxon>Paraneoptera</taxon>
        <taxon>Hemiptera</taxon>
        <taxon>Heteroptera</taxon>
        <taxon>Panheteroptera</taxon>
        <taxon>Cimicomorpha</taxon>
        <taxon>Miridae</taxon>
        <taxon>Dicyphina</taxon>
        <taxon>Nesidiocoris</taxon>
    </lineage>
</organism>
<proteinExistence type="predicted"/>
<gene>
    <name evidence="1" type="ORF">NTEN_LOCUS20252</name>
</gene>
<keyword evidence="2" id="KW-1185">Reference proteome</keyword>
<evidence type="ECO:0000313" key="1">
    <source>
        <dbReference type="EMBL" id="CAB0015912.1"/>
    </source>
</evidence>
<accession>A0A6H5HJ87</accession>
<dbReference type="EMBL" id="CADCXU010029739">
    <property type="protein sequence ID" value="CAB0015912.1"/>
    <property type="molecule type" value="Genomic_DNA"/>
</dbReference>
<evidence type="ECO:0000313" key="2">
    <source>
        <dbReference type="Proteomes" id="UP000479000"/>
    </source>
</evidence>
<reference evidence="1 2" key="1">
    <citation type="submission" date="2020-02" db="EMBL/GenBank/DDBJ databases">
        <authorList>
            <person name="Ferguson B K."/>
        </authorList>
    </citation>
    <scope>NUCLEOTIDE SEQUENCE [LARGE SCALE GENOMIC DNA]</scope>
</reference>
<sequence length="65" mass="6879">MEELDGSGRSGRFPVGALAPGMVYSQPIDHQHPASFLVSLNGAQHYLSFPVPIAPPTDLSKSSSK</sequence>
<dbReference type="Proteomes" id="UP000479000">
    <property type="component" value="Unassembled WGS sequence"/>
</dbReference>
<dbReference type="AlphaFoldDB" id="A0A6H5HJ87"/>
<name>A0A6H5HJ87_9HEMI</name>
<protein>
    <submittedName>
        <fullName evidence="1">Uncharacterized protein</fullName>
    </submittedName>
</protein>